<feature type="compositionally biased region" description="Basic and acidic residues" evidence="1">
    <location>
        <begin position="147"/>
        <end position="158"/>
    </location>
</feature>
<protein>
    <submittedName>
        <fullName evidence="2">Uncharacterized protein</fullName>
    </submittedName>
</protein>
<dbReference type="AlphaFoldDB" id="N1VY21"/>
<dbReference type="STRING" id="1257025.LEP1GSC203_2600"/>
<evidence type="ECO:0000313" key="2">
    <source>
        <dbReference type="EMBL" id="EMY63438.1"/>
    </source>
</evidence>
<dbReference type="EMBL" id="AOGW02000002">
    <property type="protein sequence ID" value="EMY63438.1"/>
    <property type="molecule type" value="Genomic_DNA"/>
</dbReference>
<evidence type="ECO:0000313" key="3">
    <source>
        <dbReference type="Proteomes" id="UP000012371"/>
    </source>
</evidence>
<proteinExistence type="predicted"/>
<comment type="caution">
    <text evidence="2">The sequence shown here is derived from an EMBL/GenBank/DDBJ whole genome shotgun (WGS) entry which is preliminary data.</text>
</comment>
<keyword evidence="3" id="KW-1185">Reference proteome</keyword>
<gene>
    <name evidence="2" type="ORF">LEP1GSC203_2600</name>
</gene>
<reference evidence="2" key="1">
    <citation type="submission" date="2013-03" db="EMBL/GenBank/DDBJ databases">
        <authorList>
            <person name="Harkins D.M."/>
            <person name="Durkin A.S."/>
            <person name="Brinkac L.M."/>
            <person name="Haft D.H."/>
            <person name="Selengut J.D."/>
            <person name="Sanka R."/>
            <person name="DePew J."/>
            <person name="Purushe J."/>
            <person name="Hartskeerl R.A."/>
            <person name="Ahmed A."/>
            <person name="van der Linden H."/>
            <person name="Goris M.G.A."/>
            <person name="Vinetz J.M."/>
            <person name="Sutton G.G."/>
            <person name="Nierman W.C."/>
            <person name="Fouts D.E."/>
        </authorList>
    </citation>
    <scope>NUCLEOTIDE SEQUENCE [LARGE SCALE GENOMIC DNA]</scope>
    <source>
        <strain evidence="2">LT 11-33</strain>
    </source>
</reference>
<feature type="region of interest" description="Disordered" evidence="1">
    <location>
        <begin position="145"/>
        <end position="214"/>
    </location>
</feature>
<sequence>MGTLPAENLTYFSIIFNYKEGNKNELGRLSLLAPDFAFASVLRTANASSASRAHSDIIFFSFGKIFGSNKKHRHRCYPQMRKPSIGEWVPGSYNGGMMNRINFESVEKLNRQRLVRFVCSLFLVSGLAVFAGGCVETSDSGEYLARGGHEGRGRDFHHSPNHNGGGNYHHPRNGNSHPGGGPSFHSPHQGGGHNSQHGPSDRNHNIGRPSNGRG</sequence>
<dbReference type="Proteomes" id="UP000012371">
    <property type="component" value="Unassembled WGS sequence"/>
</dbReference>
<name>N1VY21_9LEPT</name>
<organism evidence="2 3">
    <name type="scientific">Leptospira terpstrae serovar Hualin str. LT 11-33 = ATCC 700639</name>
    <dbReference type="NCBI Taxonomy" id="1257025"/>
    <lineage>
        <taxon>Bacteria</taxon>
        <taxon>Pseudomonadati</taxon>
        <taxon>Spirochaetota</taxon>
        <taxon>Spirochaetia</taxon>
        <taxon>Leptospirales</taxon>
        <taxon>Leptospiraceae</taxon>
        <taxon>Leptospira</taxon>
    </lineage>
</organism>
<accession>N1VY21</accession>
<evidence type="ECO:0000256" key="1">
    <source>
        <dbReference type="SAM" id="MobiDB-lite"/>
    </source>
</evidence>